<accession>A0A1G9HZE7</accession>
<dbReference type="GO" id="GO:0016020">
    <property type="term" value="C:membrane"/>
    <property type="evidence" value="ECO:0007669"/>
    <property type="project" value="TreeGrafter"/>
</dbReference>
<dbReference type="Gene3D" id="3.40.50.1820">
    <property type="entry name" value="alpha/beta hydrolase"/>
    <property type="match status" value="1"/>
</dbReference>
<sequence length="235" mass="27236">MDISDKLGILFLHGYTGGRYELEPLFQYLKSRYEFEYEFPVYPGHGFELNFKDVTGDDWYDEAFEAYQELSAKVDRMYIVGFSMGGLFASHIAEHHKVDKLLLIAPAFEYTHLNRLSRLNLRPEGIGEHLKMKTMDVVKSRLPKLSIRAFNEFRMIMDAKMPDYEKIKSETLLVHGKIDLLVPYLSSVEAANKIENSRLELIEDAPHVMSYTENHQHTLNMVAERFLFAGTKKSS</sequence>
<keyword evidence="4" id="KW-1185">Reference proteome</keyword>
<name>A0A1G9HZE7_9BACL</name>
<gene>
    <name evidence="3" type="ORF">SAMN05216216_12819</name>
</gene>
<dbReference type="InterPro" id="IPR029058">
    <property type="entry name" value="AB_hydrolase_fold"/>
</dbReference>
<dbReference type="AlphaFoldDB" id="A0A1G9HZE7"/>
<dbReference type="EMBL" id="FNFY01000028">
    <property type="protein sequence ID" value="SDL18339.1"/>
    <property type="molecule type" value="Genomic_DNA"/>
</dbReference>
<evidence type="ECO:0000259" key="2">
    <source>
        <dbReference type="Pfam" id="PF12697"/>
    </source>
</evidence>
<dbReference type="OrthoDB" id="9786110at2"/>
<protein>
    <submittedName>
        <fullName evidence="3">Esterase/lipase</fullName>
    </submittedName>
</protein>
<reference evidence="4" key="1">
    <citation type="submission" date="2016-10" db="EMBL/GenBank/DDBJ databases">
        <authorList>
            <person name="Varghese N."/>
            <person name="Submissions S."/>
        </authorList>
    </citation>
    <scope>NUCLEOTIDE SEQUENCE [LARGE SCALE GENOMIC DNA]</scope>
    <source>
        <strain evidence="4">CGMCC 1.8895</strain>
    </source>
</reference>
<dbReference type="InterPro" id="IPR012354">
    <property type="entry name" value="Esterase_lipase"/>
</dbReference>
<dbReference type="InterPro" id="IPR000073">
    <property type="entry name" value="AB_hydrolase_1"/>
</dbReference>
<dbReference type="RefSeq" id="WP_092987730.1">
    <property type="nucleotide sequence ID" value="NZ_FNFY01000028.1"/>
</dbReference>
<organism evidence="3 4">
    <name type="scientific">Lacicoccus qingdaonensis</name>
    <dbReference type="NCBI Taxonomy" id="576118"/>
    <lineage>
        <taxon>Bacteria</taxon>
        <taxon>Bacillati</taxon>
        <taxon>Bacillota</taxon>
        <taxon>Bacilli</taxon>
        <taxon>Bacillales</taxon>
        <taxon>Salinicoccaceae</taxon>
        <taxon>Lacicoccus</taxon>
    </lineage>
</organism>
<feature type="active site" description="Charge relay system" evidence="1">
    <location>
        <position position="179"/>
    </location>
</feature>
<dbReference type="SUPFAM" id="SSF53474">
    <property type="entry name" value="alpha/beta-Hydrolases"/>
    <property type="match status" value="1"/>
</dbReference>
<dbReference type="PANTHER" id="PTHR43798">
    <property type="entry name" value="MONOACYLGLYCEROL LIPASE"/>
    <property type="match status" value="1"/>
</dbReference>
<evidence type="ECO:0000256" key="1">
    <source>
        <dbReference type="PIRSR" id="PIRSR017388-1"/>
    </source>
</evidence>
<dbReference type="GO" id="GO:0047372">
    <property type="term" value="F:monoacylglycerol lipase activity"/>
    <property type="evidence" value="ECO:0007669"/>
    <property type="project" value="TreeGrafter"/>
</dbReference>
<proteinExistence type="predicted"/>
<evidence type="ECO:0000313" key="4">
    <source>
        <dbReference type="Proteomes" id="UP000199008"/>
    </source>
</evidence>
<dbReference type="PIRSF" id="PIRSF017388">
    <property type="entry name" value="Esterase_lipase"/>
    <property type="match status" value="1"/>
</dbReference>
<feature type="active site" description="Nucleophile" evidence="1">
    <location>
        <position position="83"/>
    </location>
</feature>
<evidence type="ECO:0000313" key="3">
    <source>
        <dbReference type="EMBL" id="SDL18339.1"/>
    </source>
</evidence>
<dbReference type="Proteomes" id="UP000199008">
    <property type="component" value="Unassembled WGS sequence"/>
</dbReference>
<dbReference type="GO" id="GO:0046464">
    <property type="term" value="P:acylglycerol catabolic process"/>
    <property type="evidence" value="ECO:0007669"/>
    <property type="project" value="TreeGrafter"/>
</dbReference>
<dbReference type="InterPro" id="IPR050266">
    <property type="entry name" value="AB_hydrolase_sf"/>
</dbReference>
<feature type="active site" description="Charge relay system" evidence="1">
    <location>
        <position position="207"/>
    </location>
</feature>
<dbReference type="PANTHER" id="PTHR43798:SF33">
    <property type="entry name" value="HYDROLASE, PUTATIVE (AFU_ORTHOLOGUE AFUA_2G14860)-RELATED"/>
    <property type="match status" value="1"/>
</dbReference>
<feature type="domain" description="AB hydrolase-1" evidence="2">
    <location>
        <begin position="9"/>
        <end position="209"/>
    </location>
</feature>
<dbReference type="STRING" id="576118.SAMN05216216_12819"/>
<dbReference type="Pfam" id="PF12697">
    <property type="entry name" value="Abhydrolase_6"/>
    <property type="match status" value="1"/>
</dbReference>